<dbReference type="InterPro" id="IPR033644">
    <property type="entry name" value="Ferrochelatase_C"/>
</dbReference>
<dbReference type="NCBIfam" id="NF000689">
    <property type="entry name" value="PRK00035.2-1"/>
    <property type="match status" value="1"/>
</dbReference>
<proteinExistence type="inferred from homology"/>
<comment type="function">
    <text evidence="7">Involved in coproporphyrin-dependent heme b biosynthesis. Catalyzes the insertion of ferrous iron into coproporphyrin III to form Fe-coproporphyrin III.</text>
</comment>
<dbReference type="eggNOG" id="COG0276">
    <property type="taxonomic scope" value="Bacteria"/>
</dbReference>
<evidence type="ECO:0000256" key="8">
    <source>
        <dbReference type="RuleBase" id="RU004185"/>
    </source>
</evidence>
<dbReference type="HAMAP" id="MF_00323">
    <property type="entry name" value="Ferrochelatase"/>
    <property type="match status" value="1"/>
</dbReference>
<keyword evidence="7" id="KW-0963">Cytoplasm</keyword>
<dbReference type="HOGENOM" id="CLU_018884_2_0_11"/>
<feature type="binding site" evidence="7">
    <location>
        <position position="56"/>
    </location>
    <ligand>
        <name>Fe-coproporphyrin III</name>
        <dbReference type="ChEBI" id="CHEBI:68438"/>
    </ligand>
</feature>
<feature type="binding site" evidence="7">
    <location>
        <position position="190"/>
    </location>
    <ligand>
        <name>Fe(2+)</name>
        <dbReference type="ChEBI" id="CHEBI:29033"/>
    </ligand>
</feature>
<dbReference type="OrthoDB" id="9776380at2"/>
<dbReference type="CDD" id="cd03411">
    <property type="entry name" value="Ferrochelatase_N"/>
    <property type="match status" value="1"/>
</dbReference>
<reference evidence="9 10" key="1">
    <citation type="journal article" date="2009" name="Stand. Genomic Sci.">
        <title>Complete genome sequence of Jonesia denitrificans type strain (Prevot 55134).</title>
        <authorList>
            <person name="Pukall R."/>
            <person name="Gehrich-Schroter G."/>
            <person name="Lapidus A."/>
            <person name="Nolan M."/>
            <person name="Glavina Del Rio T."/>
            <person name="Lucas S."/>
            <person name="Chen F."/>
            <person name="Tice H."/>
            <person name="Pitluck S."/>
            <person name="Cheng J.F."/>
            <person name="Copeland A."/>
            <person name="Saunders E."/>
            <person name="Brettin T."/>
            <person name="Detter J.C."/>
            <person name="Bruce D."/>
            <person name="Goodwin L."/>
            <person name="Pati A."/>
            <person name="Ivanova N."/>
            <person name="Mavromatis K."/>
            <person name="Ovchinnikova G."/>
            <person name="Chen A."/>
            <person name="Palaniappan K."/>
            <person name="Land M."/>
            <person name="Hauser L."/>
            <person name="Chang Y.J."/>
            <person name="Jeffries C.D."/>
            <person name="Chain P."/>
            <person name="Goker M."/>
            <person name="Bristow J."/>
            <person name="Eisen J.A."/>
            <person name="Markowitz V."/>
            <person name="Hugenholtz P."/>
            <person name="Kyrpides N.C."/>
            <person name="Klenk H.P."/>
            <person name="Han C."/>
        </authorList>
    </citation>
    <scope>NUCLEOTIDE SEQUENCE [LARGE SCALE GENOMIC DNA]</scope>
    <source>
        <strain evidence="10">ATCC 14870 / DSM 20603 / BCRC 15368 / CIP 55.134 / JCM 11481 / NBRC 15587 / NCTC 10816 / Prevot 55134</strain>
    </source>
</reference>
<dbReference type="STRING" id="471856.Jden_1886"/>
<keyword evidence="4 7" id="KW-0456">Lyase</keyword>
<dbReference type="GO" id="GO:0006783">
    <property type="term" value="P:heme biosynthetic process"/>
    <property type="evidence" value="ECO:0007669"/>
    <property type="project" value="UniProtKB-UniRule"/>
</dbReference>
<evidence type="ECO:0000313" key="10">
    <source>
        <dbReference type="Proteomes" id="UP000000628"/>
    </source>
</evidence>
<keyword evidence="2 7" id="KW-0408">Iron</keyword>
<dbReference type="RefSeq" id="WP_015772157.1">
    <property type="nucleotide sequence ID" value="NC_013174.1"/>
</dbReference>
<dbReference type="EC" id="4.99.1.9" evidence="7"/>
<comment type="subcellular location">
    <subcellularLocation>
        <location evidence="7">Cytoplasm</location>
    </subcellularLocation>
</comment>
<evidence type="ECO:0000313" key="9">
    <source>
        <dbReference type="EMBL" id="ACV09529.1"/>
    </source>
</evidence>
<sequence length="383" mass="41449">MRSLSPYDAVLLYSFGGPNHPEDVVPFLRNVTQGKGIPDERLAEVGQHYYGFGGKSPINEQNIALKTALEKELAARGHTIPIVWGNRNWEPYTNDALTELAEHGARRAAMLITSAYASYSGCRQYREDMAVVQQRRGDIDDNGNLTEDATVFDKVRVYFNHPGFITANTDAVAHALANHDPNTHIVYVTHSIPDAMERASGAHHSASYSAQHLAVAREINSRLTAEAHHGMTAARTPDAPWSLAYCSRSGPPHQPWLEPDINDHLETLADQGVTSVVIAPIGFISDHMEVIYDLDTEALATCERLGIAATRAATAGTHPAFVSGLVDLIEERAALARGEHITEVTTTDVPAFPSPCPAAGCLQVHDNPSGTPAVAGEDAPRCR</sequence>
<evidence type="ECO:0000256" key="2">
    <source>
        <dbReference type="ARBA" id="ARBA00023004"/>
    </source>
</evidence>
<evidence type="ECO:0000256" key="7">
    <source>
        <dbReference type="HAMAP-Rule" id="MF_00323"/>
    </source>
</evidence>
<dbReference type="UniPathway" id="UPA00252"/>
<accession>C7QZX1</accession>
<dbReference type="PANTHER" id="PTHR11108">
    <property type="entry name" value="FERROCHELATASE"/>
    <property type="match status" value="1"/>
</dbReference>
<dbReference type="Pfam" id="PF00762">
    <property type="entry name" value="Ferrochelatase"/>
    <property type="match status" value="1"/>
</dbReference>
<dbReference type="InterPro" id="IPR001015">
    <property type="entry name" value="Ferrochelatase"/>
</dbReference>
<dbReference type="PANTHER" id="PTHR11108:SF1">
    <property type="entry name" value="FERROCHELATASE, MITOCHONDRIAL"/>
    <property type="match status" value="1"/>
</dbReference>
<dbReference type="SUPFAM" id="SSF53800">
    <property type="entry name" value="Chelatase"/>
    <property type="match status" value="1"/>
</dbReference>
<comment type="pathway">
    <text evidence="1 7">Porphyrin-containing compound metabolism; protoheme biosynthesis.</text>
</comment>
<evidence type="ECO:0000256" key="4">
    <source>
        <dbReference type="ARBA" id="ARBA00023239"/>
    </source>
</evidence>
<feature type="binding site" evidence="7">
    <location>
        <position position="125"/>
    </location>
    <ligand>
        <name>Fe-coproporphyrin III</name>
        <dbReference type="ChEBI" id="CHEBI:68438"/>
    </ligand>
</feature>
<keyword evidence="3 7" id="KW-0350">Heme biosynthesis</keyword>
<dbReference type="GO" id="GO:0046872">
    <property type="term" value="F:metal ion binding"/>
    <property type="evidence" value="ECO:0007669"/>
    <property type="project" value="UniProtKB-KW"/>
</dbReference>
<dbReference type="AlphaFoldDB" id="C7QZX1"/>
<evidence type="ECO:0000256" key="1">
    <source>
        <dbReference type="ARBA" id="ARBA00004744"/>
    </source>
</evidence>
<dbReference type="InterPro" id="IPR033659">
    <property type="entry name" value="Ferrochelatase_N"/>
</dbReference>
<dbReference type="CDD" id="cd00419">
    <property type="entry name" value="Ferrochelatase_C"/>
    <property type="match status" value="1"/>
</dbReference>
<keyword evidence="7" id="KW-0479">Metal-binding</keyword>
<comment type="catalytic activity">
    <reaction evidence="6">
        <text>Fe-coproporphyrin III + 2 H(+) = coproporphyrin III + Fe(2+)</text>
        <dbReference type="Rhea" id="RHEA:49572"/>
        <dbReference type="ChEBI" id="CHEBI:15378"/>
        <dbReference type="ChEBI" id="CHEBI:29033"/>
        <dbReference type="ChEBI" id="CHEBI:68438"/>
        <dbReference type="ChEBI" id="CHEBI:131725"/>
        <dbReference type="EC" id="4.99.1.9"/>
    </reaction>
    <physiologicalReaction direction="right-to-left" evidence="6">
        <dbReference type="Rhea" id="RHEA:49574"/>
    </physiologicalReaction>
</comment>
<dbReference type="EMBL" id="CP001706">
    <property type="protein sequence ID" value="ACV09529.1"/>
    <property type="molecule type" value="Genomic_DNA"/>
</dbReference>
<dbReference type="Gene3D" id="3.40.50.1400">
    <property type="match status" value="2"/>
</dbReference>
<evidence type="ECO:0000256" key="3">
    <source>
        <dbReference type="ARBA" id="ARBA00023133"/>
    </source>
</evidence>
<keyword evidence="5 7" id="KW-0627">Porphyrin biosynthesis</keyword>
<gene>
    <name evidence="7" type="primary">cpfC</name>
    <name evidence="9" type="ordered locus">Jden_1886</name>
</gene>
<feature type="binding site" evidence="7">
    <location>
        <position position="289"/>
    </location>
    <ligand>
        <name>Fe(2+)</name>
        <dbReference type="ChEBI" id="CHEBI:29033"/>
    </ligand>
</feature>
<dbReference type="Proteomes" id="UP000000628">
    <property type="component" value="Chromosome"/>
</dbReference>
<comment type="similarity">
    <text evidence="7 8">Belongs to the ferrochelatase family.</text>
</comment>
<name>C7QZX1_JONDD</name>
<organism evidence="9 10">
    <name type="scientific">Jonesia denitrificans (strain ATCC 14870 / DSM 20603 / BCRC 15368 / CIP 55.134 / JCM 11481 / NBRC 15587 / NCTC 10816 / Prevot 55134)</name>
    <name type="common">Listeria denitrificans</name>
    <dbReference type="NCBI Taxonomy" id="471856"/>
    <lineage>
        <taxon>Bacteria</taxon>
        <taxon>Bacillati</taxon>
        <taxon>Actinomycetota</taxon>
        <taxon>Actinomycetes</taxon>
        <taxon>Micrococcales</taxon>
        <taxon>Jonesiaceae</taxon>
        <taxon>Jonesia</taxon>
    </lineage>
</organism>
<evidence type="ECO:0000256" key="6">
    <source>
        <dbReference type="ARBA" id="ARBA00024536"/>
    </source>
</evidence>
<comment type="caution">
    <text evidence="7">Lacks conserved residue(s) required for the propagation of feature annotation.</text>
</comment>
<protein>
    <recommendedName>
        <fullName evidence="7">Coproporphyrin III ferrochelatase</fullName>
        <ecNumber evidence="7">4.99.1.9</ecNumber>
    </recommendedName>
</protein>
<dbReference type="KEGG" id="jde:Jden_1886"/>
<keyword evidence="10" id="KW-1185">Reference proteome</keyword>
<dbReference type="GO" id="GO:0004325">
    <property type="term" value="F:ferrochelatase activity"/>
    <property type="evidence" value="ECO:0007669"/>
    <property type="project" value="UniProtKB-UniRule"/>
</dbReference>
<dbReference type="GO" id="GO:0005737">
    <property type="term" value="C:cytoplasm"/>
    <property type="evidence" value="ECO:0007669"/>
    <property type="project" value="UniProtKB-SubCell"/>
</dbReference>
<evidence type="ECO:0000256" key="5">
    <source>
        <dbReference type="ARBA" id="ARBA00023244"/>
    </source>
</evidence>